<keyword evidence="3" id="KW-1185">Reference proteome</keyword>
<gene>
    <name evidence="2" type="ORF">GCM10023153_21800</name>
</gene>
<accession>A0ABP8JXX6</accession>
<dbReference type="CDD" id="cd04869">
    <property type="entry name" value="ACT_GcvR_2"/>
    <property type="match status" value="1"/>
</dbReference>
<reference evidence="3" key="1">
    <citation type="journal article" date="2019" name="Int. J. Syst. Evol. Microbiol.">
        <title>The Global Catalogue of Microorganisms (GCM) 10K type strain sequencing project: providing services to taxonomists for standard genome sequencing and annotation.</title>
        <authorList>
            <consortium name="The Broad Institute Genomics Platform"/>
            <consortium name="The Broad Institute Genome Sequencing Center for Infectious Disease"/>
            <person name="Wu L."/>
            <person name="Ma J."/>
        </authorList>
    </citation>
    <scope>NUCLEOTIDE SEQUENCE [LARGE SCALE GENOMIC DNA]</scope>
    <source>
        <strain evidence="3">JCM 17738</strain>
    </source>
</reference>
<dbReference type="InterPro" id="IPR002912">
    <property type="entry name" value="ACT_dom"/>
</dbReference>
<dbReference type="PROSITE" id="PS51671">
    <property type="entry name" value="ACT"/>
    <property type="match status" value="1"/>
</dbReference>
<evidence type="ECO:0000313" key="3">
    <source>
        <dbReference type="Proteomes" id="UP001500390"/>
    </source>
</evidence>
<organism evidence="2 3">
    <name type="scientific">Ornithinibacter aureus</name>
    <dbReference type="NCBI Taxonomy" id="622664"/>
    <lineage>
        <taxon>Bacteria</taxon>
        <taxon>Bacillati</taxon>
        <taxon>Actinomycetota</taxon>
        <taxon>Actinomycetes</taxon>
        <taxon>Micrococcales</taxon>
        <taxon>Intrasporangiaceae</taxon>
        <taxon>Ornithinibacter</taxon>
    </lineage>
</organism>
<dbReference type="InterPro" id="IPR050990">
    <property type="entry name" value="UPF0237/GcvR_regulator"/>
</dbReference>
<sequence length="172" mass="17355">METLVLTVISDDRPGLVATLSASLAARGATWQRSQLSQLAGKFAGIVEVVVPAVGVDGLVADLEGLAGQGITVSTTRTSAAAEAPTHHLTLDLVGADRPGIVAEVSALLSARGIGIVELETFVSEAPMAGGMLFEAHAVLAAPAGADEGELRAAMESLADELMVDVALAEDA</sequence>
<dbReference type="Pfam" id="PF13740">
    <property type="entry name" value="ACT_6"/>
    <property type="match status" value="2"/>
</dbReference>
<dbReference type="PANTHER" id="PTHR34875">
    <property type="entry name" value="UPF0237 PROTEIN MJ1558"/>
    <property type="match status" value="1"/>
</dbReference>
<comment type="caution">
    <text evidence="2">The sequence shown here is derived from an EMBL/GenBank/DDBJ whole genome shotgun (WGS) entry which is preliminary data.</text>
</comment>
<protein>
    <submittedName>
        <fullName evidence="2">Glycine cleavage system protein R</fullName>
    </submittedName>
</protein>
<dbReference type="PANTHER" id="PTHR34875:SF6">
    <property type="entry name" value="UPF0237 PROTEIN MJ1558"/>
    <property type="match status" value="1"/>
</dbReference>
<name>A0ABP8JXX6_9MICO</name>
<dbReference type="RefSeq" id="WP_159902486.1">
    <property type="nucleotide sequence ID" value="NZ_BAABFX010000028.1"/>
</dbReference>
<dbReference type="InterPro" id="IPR016867">
    <property type="entry name" value="GcvR"/>
</dbReference>
<dbReference type="PIRSF" id="PIRSF028103">
    <property type="entry name" value="GcvR"/>
    <property type="match status" value="1"/>
</dbReference>
<feature type="domain" description="ACT" evidence="1">
    <location>
        <begin position="90"/>
        <end position="172"/>
    </location>
</feature>
<dbReference type="InterPro" id="IPR045865">
    <property type="entry name" value="ACT-like_dom_sf"/>
</dbReference>
<dbReference type="Proteomes" id="UP001500390">
    <property type="component" value="Unassembled WGS sequence"/>
</dbReference>
<evidence type="ECO:0000313" key="2">
    <source>
        <dbReference type="EMBL" id="GAA4397654.1"/>
    </source>
</evidence>
<evidence type="ECO:0000259" key="1">
    <source>
        <dbReference type="PROSITE" id="PS51671"/>
    </source>
</evidence>
<proteinExistence type="predicted"/>
<dbReference type="EMBL" id="BAABFX010000028">
    <property type="protein sequence ID" value="GAA4397654.1"/>
    <property type="molecule type" value="Genomic_DNA"/>
</dbReference>
<dbReference type="Gene3D" id="3.30.70.260">
    <property type="match status" value="2"/>
</dbReference>
<dbReference type="SUPFAM" id="SSF55021">
    <property type="entry name" value="ACT-like"/>
    <property type="match status" value="2"/>
</dbReference>